<feature type="region of interest" description="Disordered" evidence="1">
    <location>
        <begin position="65"/>
        <end position="89"/>
    </location>
</feature>
<name>A0A167YMU3_9HYPO</name>
<evidence type="ECO:0000313" key="3">
    <source>
        <dbReference type="Proteomes" id="UP000076874"/>
    </source>
</evidence>
<dbReference type="OrthoDB" id="5138418at2759"/>
<sequence length="559" mass="59479">MPSPKPEFHVPGAYHFDNPPFQTHVLGANVFLPPASPSMTSSVFNLGRSTVSLDSDVSTSVVVGRGGTPINAKRKRAAQDSRESTPAADWTAMSADISYGQAFSSNNVGMMGRSTGNRDTMEDSISYTLAGQIDTPDGPARSAVEDSYYSDVDYRRALGPKRIEGAFEAGDPQSAKVEGWTVLHTLGSVVGKVWEFCTTGAFRGFHAGGGAGYDWETSKPTMEGGDTTDAQQSRLGDAVFAGNHASAVAGHRSDVGNVGPCTGGHGAAADAAQSLDDGEQHHDLGQRYHERTRGSGKRRQVGLAGDELKRNWIMVEPEQQRQDGGKQARAPTFVRSGSRASLSNPIRTPKASRPDVTVRRFSPAVKRTGTMAVQGSRLRVSHAGSPALSPREPASFASPRSPITATRSPLGHAPYSPAVSRIPISVPGGSPASSSGVAFARPESRTGGPRRSALPMSPPMESAHRASRRGSVNKMAISLSRRNSTNGAVVENIQDSPRLDDEAKRLAAQNLAAEKNADAKIEAFNLRLKEMIRQGKEALGTTFEIDGDGEQDDFWEDDE</sequence>
<accession>A0A167YMU3</accession>
<gene>
    <name evidence="2" type="ORF">SPI_01062</name>
</gene>
<feature type="region of interest" description="Disordered" evidence="1">
    <location>
        <begin position="379"/>
        <end position="471"/>
    </location>
</feature>
<organism evidence="2 3">
    <name type="scientific">Niveomyces insectorum RCEF 264</name>
    <dbReference type="NCBI Taxonomy" id="1081102"/>
    <lineage>
        <taxon>Eukaryota</taxon>
        <taxon>Fungi</taxon>
        <taxon>Dikarya</taxon>
        <taxon>Ascomycota</taxon>
        <taxon>Pezizomycotina</taxon>
        <taxon>Sordariomycetes</taxon>
        <taxon>Hypocreomycetidae</taxon>
        <taxon>Hypocreales</taxon>
        <taxon>Cordycipitaceae</taxon>
        <taxon>Niveomyces</taxon>
    </lineage>
</organism>
<reference evidence="2 3" key="1">
    <citation type="journal article" date="2016" name="Genome Biol. Evol.">
        <title>Divergent and convergent evolution of fungal pathogenicity.</title>
        <authorList>
            <person name="Shang Y."/>
            <person name="Xiao G."/>
            <person name="Zheng P."/>
            <person name="Cen K."/>
            <person name="Zhan S."/>
            <person name="Wang C."/>
        </authorList>
    </citation>
    <scope>NUCLEOTIDE SEQUENCE [LARGE SCALE GENOMIC DNA]</scope>
    <source>
        <strain evidence="2 3">RCEF 264</strain>
    </source>
</reference>
<evidence type="ECO:0000256" key="1">
    <source>
        <dbReference type="SAM" id="MobiDB-lite"/>
    </source>
</evidence>
<dbReference type="AlphaFoldDB" id="A0A167YMU3"/>
<comment type="caution">
    <text evidence="2">The sequence shown here is derived from an EMBL/GenBank/DDBJ whole genome shotgun (WGS) entry which is preliminary data.</text>
</comment>
<evidence type="ECO:0000313" key="2">
    <source>
        <dbReference type="EMBL" id="OAA66486.1"/>
    </source>
</evidence>
<proteinExistence type="predicted"/>
<keyword evidence="3" id="KW-1185">Reference proteome</keyword>
<dbReference type="STRING" id="1081102.A0A167YMU3"/>
<feature type="compositionally biased region" description="Low complexity" evidence="1">
    <location>
        <begin position="422"/>
        <end position="438"/>
    </location>
</feature>
<dbReference type="EMBL" id="AZHD01000002">
    <property type="protein sequence ID" value="OAA66486.1"/>
    <property type="molecule type" value="Genomic_DNA"/>
</dbReference>
<protein>
    <submittedName>
        <fullName evidence="2">Uncharacterized protein</fullName>
    </submittedName>
</protein>
<dbReference type="Proteomes" id="UP000076874">
    <property type="component" value="Unassembled WGS sequence"/>
</dbReference>